<evidence type="ECO:0000256" key="2">
    <source>
        <dbReference type="ARBA" id="ARBA00022553"/>
    </source>
</evidence>
<evidence type="ECO:0000256" key="5">
    <source>
        <dbReference type="ARBA" id="ARBA00023242"/>
    </source>
</evidence>
<dbReference type="Proteomes" id="UP001610432">
    <property type="component" value="Unassembled WGS sequence"/>
</dbReference>
<feature type="compositionally biased region" description="Basic residues" evidence="6">
    <location>
        <begin position="42"/>
        <end position="51"/>
    </location>
</feature>
<evidence type="ECO:0000256" key="6">
    <source>
        <dbReference type="SAM" id="MobiDB-lite"/>
    </source>
</evidence>
<dbReference type="PANTHER" id="PTHR15263:SF1">
    <property type="entry name" value="NF-KAPPA-B INHIBITOR-LIKE PROTEIN 1"/>
    <property type="match status" value="1"/>
</dbReference>
<evidence type="ECO:0000256" key="3">
    <source>
        <dbReference type="ARBA" id="ARBA00022737"/>
    </source>
</evidence>
<evidence type="ECO:0000256" key="1">
    <source>
        <dbReference type="ARBA" id="ARBA00004123"/>
    </source>
</evidence>
<name>A0ABR4M867_9EURO</name>
<dbReference type="GeneID" id="98140110"/>
<comment type="subcellular location">
    <subcellularLocation>
        <location evidence="1">Nucleus</location>
    </subcellularLocation>
</comment>
<sequence length="371" mass="43312">MNAEDNPQSSPQTNPKRKAETTERDPDPELDPYSTRSEKSKGRFRFKKTKSSKSSSRSSRHDSHRTDRHHHRHRHHDEDDEHRRHRHHHHRRRNPPRSPSPGTIPSGPLLSPNTAFRESLFDALGDDEGAAFWESVYGQPIPQPPPGYHGDNVDGRRNLESMDEEEYASYVRSEMWKRTREGMVEEQERLRAEKRAKTRAERVAEGERERRAFERAMEESLKRGRERKRKREVWKRVWADYLHSWGRVEALRDGDGDGDQDRNREEGGKKGLKDVLFWPVESGKRRDVCRENVEEFMRRAPPTAQGSASGGGDGDAAPEDLLVATLKAERVRWHPDKIQHRYGTLRVDEGIMRSVTEVFQIIDDLWNETKK</sequence>
<feature type="region of interest" description="Disordered" evidence="6">
    <location>
        <begin position="184"/>
        <end position="210"/>
    </location>
</feature>
<evidence type="ECO:0000313" key="8">
    <source>
        <dbReference type="Proteomes" id="UP001610432"/>
    </source>
</evidence>
<feature type="compositionally biased region" description="Polar residues" evidence="6">
    <location>
        <begin position="1"/>
        <end position="14"/>
    </location>
</feature>
<keyword evidence="3" id="KW-0677">Repeat</keyword>
<evidence type="ECO:0000256" key="4">
    <source>
        <dbReference type="ARBA" id="ARBA00023043"/>
    </source>
</evidence>
<protein>
    <submittedName>
        <fullName evidence="7">Uncharacterized protein</fullName>
    </submittedName>
</protein>
<keyword evidence="5" id="KW-0539">Nucleus</keyword>
<evidence type="ECO:0000313" key="7">
    <source>
        <dbReference type="EMBL" id="KAL2872726.1"/>
    </source>
</evidence>
<dbReference type="InterPro" id="IPR038753">
    <property type="entry name" value="NFKBIL1"/>
</dbReference>
<dbReference type="RefSeq" id="XP_070891704.1">
    <property type="nucleotide sequence ID" value="XM_071025038.1"/>
</dbReference>
<keyword evidence="2" id="KW-0597">Phosphoprotein</keyword>
<gene>
    <name evidence="7" type="ORF">BJX67DRAFT_16750</name>
</gene>
<comment type="caution">
    <text evidence="7">The sequence shown here is derived from an EMBL/GenBank/DDBJ whole genome shotgun (WGS) entry which is preliminary data.</text>
</comment>
<keyword evidence="8" id="KW-1185">Reference proteome</keyword>
<dbReference type="PANTHER" id="PTHR15263">
    <property type="entry name" value="I-KAPPA-B-LIKE PROTEIN IKBL"/>
    <property type="match status" value="1"/>
</dbReference>
<feature type="region of interest" description="Disordered" evidence="6">
    <location>
        <begin position="298"/>
        <end position="318"/>
    </location>
</feature>
<proteinExistence type="predicted"/>
<dbReference type="EMBL" id="JBFXLQ010000001">
    <property type="protein sequence ID" value="KAL2872726.1"/>
    <property type="molecule type" value="Genomic_DNA"/>
</dbReference>
<feature type="compositionally biased region" description="Basic residues" evidence="6">
    <location>
        <begin position="66"/>
        <end position="75"/>
    </location>
</feature>
<reference evidence="7 8" key="1">
    <citation type="submission" date="2024-07" db="EMBL/GenBank/DDBJ databases">
        <title>Section-level genome sequencing and comparative genomics of Aspergillus sections Usti and Cavernicolus.</title>
        <authorList>
            <consortium name="Lawrence Berkeley National Laboratory"/>
            <person name="Nybo J.L."/>
            <person name="Vesth T.C."/>
            <person name="Theobald S."/>
            <person name="Frisvad J.C."/>
            <person name="Larsen T.O."/>
            <person name="Kjaerboelling I."/>
            <person name="Rothschild-Mancinelli K."/>
            <person name="Lyhne E.K."/>
            <person name="Kogle M.E."/>
            <person name="Barry K."/>
            <person name="Clum A."/>
            <person name="Na H."/>
            <person name="Ledsgaard L."/>
            <person name="Lin J."/>
            <person name="Lipzen A."/>
            <person name="Kuo A."/>
            <person name="Riley R."/>
            <person name="Mondo S."/>
            <person name="Labutti K."/>
            <person name="Haridas S."/>
            <person name="Pangalinan J."/>
            <person name="Salamov A.A."/>
            <person name="Simmons B.A."/>
            <person name="Magnuson J.K."/>
            <person name="Chen J."/>
            <person name="Drula E."/>
            <person name="Henrissat B."/>
            <person name="Wiebenga A."/>
            <person name="Lubbers R.J."/>
            <person name="Gomes A.C."/>
            <person name="Macurrencykelacurrency M.R."/>
            <person name="Stajich J."/>
            <person name="Grigoriev I.V."/>
            <person name="Mortensen U.H."/>
            <person name="De Vries R.P."/>
            <person name="Baker S.E."/>
            <person name="Andersen M.R."/>
        </authorList>
    </citation>
    <scope>NUCLEOTIDE SEQUENCE [LARGE SCALE GENOMIC DNA]</scope>
    <source>
        <strain evidence="7 8">CBS 449.75</strain>
    </source>
</reference>
<accession>A0ABR4M867</accession>
<keyword evidence="4" id="KW-0040">ANK repeat</keyword>
<feature type="compositionally biased region" description="Basic residues" evidence="6">
    <location>
        <begin position="83"/>
        <end position="95"/>
    </location>
</feature>
<organism evidence="7 8">
    <name type="scientific">Aspergillus lucknowensis</name>
    <dbReference type="NCBI Taxonomy" id="176173"/>
    <lineage>
        <taxon>Eukaryota</taxon>
        <taxon>Fungi</taxon>
        <taxon>Dikarya</taxon>
        <taxon>Ascomycota</taxon>
        <taxon>Pezizomycotina</taxon>
        <taxon>Eurotiomycetes</taxon>
        <taxon>Eurotiomycetidae</taxon>
        <taxon>Eurotiales</taxon>
        <taxon>Aspergillaceae</taxon>
        <taxon>Aspergillus</taxon>
        <taxon>Aspergillus subgen. Nidulantes</taxon>
    </lineage>
</organism>
<feature type="compositionally biased region" description="Basic and acidic residues" evidence="6">
    <location>
        <begin position="17"/>
        <end position="27"/>
    </location>
</feature>
<feature type="region of interest" description="Disordered" evidence="6">
    <location>
        <begin position="1"/>
        <end position="121"/>
    </location>
</feature>
<feature type="region of interest" description="Disordered" evidence="6">
    <location>
        <begin position="136"/>
        <end position="156"/>
    </location>
</feature>